<proteinExistence type="predicted"/>
<comment type="caution">
    <text evidence="1">The sequence shown here is derived from an EMBL/GenBank/DDBJ whole genome shotgun (WGS) entry which is preliminary data.</text>
</comment>
<evidence type="ECO:0000313" key="2">
    <source>
        <dbReference type="Proteomes" id="UP000180098"/>
    </source>
</evidence>
<dbReference type="InterPro" id="IPR058600">
    <property type="entry name" value="YhjD-like"/>
</dbReference>
<dbReference type="AlphaFoldDB" id="A0A1S2LK21"/>
<dbReference type="Pfam" id="PF26325">
    <property type="entry name" value="YhjD"/>
    <property type="match status" value="1"/>
</dbReference>
<reference evidence="1 2" key="1">
    <citation type="submission" date="2016-10" db="EMBL/GenBank/DDBJ databases">
        <title>Draft genome sequences of four alkaliphilic bacteria belonging to the Anaerobacillus genus.</title>
        <authorList>
            <person name="Bassil N.M."/>
            <person name="Lloyd J.R."/>
        </authorList>
    </citation>
    <scope>NUCLEOTIDE SEQUENCE [LARGE SCALE GENOMIC DNA]</scope>
    <source>
        <strain evidence="1 2">DSM 15340</strain>
    </source>
</reference>
<dbReference type="EMBL" id="MLQQ01000018">
    <property type="protein sequence ID" value="OIJ12771.1"/>
    <property type="molecule type" value="Genomic_DNA"/>
</dbReference>
<keyword evidence="2" id="KW-1185">Reference proteome</keyword>
<dbReference type="RefSeq" id="WP_071313078.1">
    <property type="nucleotide sequence ID" value="NZ_MLQQ01000018.1"/>
</dbReference>
<evidence type="ECO:0000313" key="1">
    <source>
        <dbReference type="EMBL" id="OIJ12771.1"/>
    </source>
</evidence>
<name>A0A1S2LK21_9BACI</name>
<accession>A0A1S2LK21</accession>
<dbReference type="Proteomes" id="UP000180098">
    <property type="component" value="Unassembled WGS sequence"/>
</dbReference>
<sequence length="123" mass="14370">MHCLSQHEQSLSDAYIILTYTRKVLQQDLVHVEKSLFKLKEPYIQLIHSSLSAISKELFEIKKQMHQRNIKVTFGTNDGTFTEVHLFCRGYSQTIRYLNANLKMKVQNSLEKHFIKSTDTPTP</sequence>
<protein>
    <submittedName>
        <fullName evidence="1">Uncharacterized protein</fullName>
    </submittedName>
</protein>
<organism evidence="1 2">
    <name type="scientific">Anaerobacillus arseniciselenatis</name>
    <dbReference type="NCBI Taxonomy" id="85682"/>
    <lineage>
        <taxon>Bacteria</taxon>
        <taxon>Bacillati</taxon>
        <taxon>Bacillota</taxon>
        <taxon>Bacilli</taxon>
        <taxon>Bacillales</taxon>
        <taxon>Bacillaceae</taxon>
        <taxon>Anaerobacillus</taxon>
    </lineage>
</organism>
<gene>
    <name evidence="1" type="ORF">BKP35_09315</name>
</gene>